<organism evidence="1 2">
    <name type="scientific">Alcanivorax jadensis T9</name>
    <dbReference type="NCBI Taxonomy" id="1177181"/>
    <lineage>
        <taxon>Bacteria</taxon>
        <taxon>Pseudomonadati</taxon>
        <taxon>Pseudomonadota</taxon>
        <taxon>Gammaproteobacteria</taxon>
        <taxon>Oceanospirillales</taxon>
        <taxon>Alcanivoracaceae</taxon>
        <taxon>Alcanivorax</taxon>
    </lineage>
</organism>
<evidence type="ECO:0008006" key="3">
    <source>
        <dbReference type="Google" id="ProtNLM"/>
    </source>
</evidence>
<dbReference type="Proteomes" id="UP000029443">
    <property type="component" value="Unassembled WGS sequence"/>
</dbReference>
<dbReference type="PROSITE" id="PS51257">
    <property type="entry name" value="PROKAR_LIPOPROTEIN"/>
    <property type="match status" value="1"/>
</dbReference>
<proteinExistence type="predicted"/>
<accession>A0ABR4WBK6</accession>
<reference evidence="1 2" key="1">
    <citation type="submission" date="2012-09" db="EMBL/GenBank/DDBJ databases">
        <title>Genome Sequence of alkane-degrading Bacterium Alcanivorax jadensis T9.</title>
        <authorList>
            <person name="Lai Q."/>
            <person name="Shao Z."/>
        </authorList>
    </citation>
    <scope>NUCLEOTIDE SEQUENCE [LARGE SCALE GENOMIC DNA]</scope>
    <source>
        <strain evidence="1 2">T9</strain>
    </source>
</reference>
<sequence>MKNLFALAAVSGSLFLTGCQTPYSPGLIYSDMAAPVDVRDNAVACTKEGSATMQNYLGFLATGDASTAKAKQNAGITRVGTVDVHFTNILGLYGETTTTVCGD</sequence>
<keyword evidence="2" id="KW-1185">Reference proteome</keyword>
<dbReference type="EMBL" id="ARXU01000008">
    <property type="protein sequence ID" value="KGD60777.1"/>
    <property type="molecule type" value="Genomic_DNA"/>
</dbReference>
<protein>
    <recommendedName>
        <fullName evidence="3">Lipoprotein</fullName>
    </recommendedName>
</protein>
<name>A0ABR4WBK6_9GAMM</name>
<gene>
    <name evidence="1" type="ORF">T9A_02254</name>
</gene>
<dbReference type="RefSeq" id="WP_035248419.1">
    <property type="nucleotide sequence ID" value="NZ_ARXU01000008.1"/>
</dbReference>
<evidence type="ECO:0000313" key="2">
    <source>
        <dbReference type="Proteomes" id="UP000029443"/>
    </source>
</evidence>
<comment type="caution">
    <text evidence="1">The sequence shown here is derived from an EMBL/GenBank/DDBJ whole genome shotgun (WGS) entry which is preliminary data.</text>
</comment>
<dbReference type="InterPro" id="IPR025113">
    <property type="entry name" value="TRL-like"/>
</dbReference>
<dbReference type="Pfam" id="PF13146">
    <property type="entry name" value="TRL"/>
    <property type="match status" value="1"/>
</dbReference>
<evidence type="ECO:0000313" key="1">
    <source>
        <dbReference type="EMBL" id="KGD60777.1"/>
    </source>
</evidence>